<proteinExistence type="predicted"/>
<dbReference type="AlphaFoldDB" id="A0AAV9Z159"/>
<organism evidence="1 2">
    <name type="scientific">Favolaschia claudopus</name>
    <dbReference type="NCBI Taxonomy" id="2862362"/>
    <lineage>
        <taxon>Eukaryota</taxon>
        <taxon>Fungi</taxon>
        <taxon>Dikarya</taxon>
        <taxon>Basidiomycota</taxon>
        <taxon>Agaricomycotina</taxon>
        <taxon>Agaricomycetes</taxon>
        <taxon>Agaricomycetidae</taxon>
        <taxon>Agaricales</taxon>
        <taxon>Marasmiineae</taxon>
        <taxon>Mycenaceae</taxon>
        <taxon>Favolaschia</taxon>
    </lineage>
</organism>
<reference evidence="1 2" key="1">
    <citation type="journal article" date="2024" name="J Genomics">
        <title>Draft genome sequencing and assembly of Favolaschia claudopus CIRM-BRFM 2984 isolated from oak limbs.</title>
        <authorList>
            <person name="Navarro D."/>
            <person name="Drula E."/>
            <person name="Chaduli D."/>
            <person name="Cazenave R."/>
            <person name="Ahrendt S."/>
            <person name="Wang J."/>
            <person name="Lipzen A."/>
            <person name="Daum C."/>
            <person name="Barry K."/>
            <person name="Grigoriev I.V."/>
            <person name="Favel A."/>
            <person name="Rosso M.N."/>
            <person name="Martin F."/>
        </authorList>
    </citation>
    <scope>NUCLEOTIDE SEQUENCE [LARGE SCALE GENOMIC DNA]</scope>
    <source>
        <strain evidence="1 2">CIRM-BRFM 2984</strain>
    </source>
</reference>
<name>A0AAV9Z159_9AGAR</name>
<sequence length="259" mass="28805">MSQLIRSAKSGSDWTQNDLDSYRIRVEYLDVATFFQIPDLPQPTVRHPAILTLSDPANTTDEDVYQFLRGMEQAMLPLDAEESAVDDFAVLLLREVGYAPLGRIIRTRKDIPLVICGENRHAKTDVCIIDDSGILLLVQEDKRHLEGGNPIPQLIAEAIAAFQSNNVTREQVLGLPPLHSKVVAGITMKGTAPIFFKIPMTQELSAAVMGGRYPIVETVVQALLPPIERPSSRLVEGMLPLDNRLRLLSCYEAFKQFVN</sequence>
<protein>
    <submittedName>
        <fullName evidence="1">Uncharacterized protein</fullName>
    </submittedName>
</protein>
<comment type="caution">
    <text evidence="1">The sequence shown here is derived from an EMBL/GenBank/DDBJ whole genome shotgun (WGS) entry which is preliminary data.</text>
</comment>
<evidence type="ECO:0000313" key="1">
    <source>
        <dbReference type="EMBL" id="KAK6967040.1"/>
    </source>
</evidence>
<keyword evidence="2" id="KW-1185">Reference proteome</keyword>
<dbReference type="Proteomes" id="UP001362999">
    <property type="component" value="Unassembled WGS sequence"/>
</dbReference>
<evidence type="ECO:0000313" key="2">
    <source>
        <dbReference type="Proteomes" id="UP001362999"/>
    </source>
</evidence>
<dbReference type="EMBL" id="JAWWNJ010000245">
    <property type="protein sequence ID" value="KAK6967040.1"/>
    <property type="molecule type" value="Genomic_DNA"/>
</dbReference>
<accession>A0AAV9Z159</accession>
<gene>
    <name evidence="1" type="ORF">R3P38DRAFT_2753981</name>
</gene>